<sequence length="294" mass="31884">MDPPLTLADTVVAIMRKQFPEELADGSWDNTGLLLGTAPPSSSSLVVDEALKENTRIIICYHPVIFRPLKSLTTEDPMQTQLLRLAAERISVYCPHTAMDAALGGLNDWLCDLLTQGVDAEPVFRRAIQPVSSKPAPPEHQGAGYGRVMTLPQKVDLHTLLRRLNAGTTGSPYAMVATPSHIRNSDASNPPMIGRIAVCAGSGAGVFKDLGDDNDVELLVTGEMSHHDALRHTQLGRVVATVFHSNSERRYLRDVLKPVLEGKLRGTPFGDTTRVIVSQADRDPFDIINIGPVA</sequence>
<evidence type="ECO:0000313" key="3">
    <source>
        <dbReference type="EMBL" id="EMR62674.1"/>
    </source>
</evidence>
<dbReference type="Pfam" id="PF01784">
    <property type="entry name" value="DUF34_NIF3"/>
    <property type="match status" value="1"/>
</dbReference>
<dbReference type="OrthoDB" id="3345469at2759"/>
<reference evidence="4" key="1">
    <citation type="journal article" date="2013" name="Genome Announc.">
        <title>Draft genome sequence of the grapevine dieback fungus Eutypa lata UCR-EL1.</title>
        <authorList>
            <person name="Blanco-Ulate B."/>
            <person name="Rolshausen P.E."/>
            <person name="Cantu D."/>
        </authorList>
    </citation>
    <scope>NUCLEOTIDE SEQUENCE [LARGE SCALE GENOMIC DNA]</scope>
    <source>
        <strain evidence="4">UCR-EL1</strain>
    </source>
</reference>
<dbReference type="GO" id="GO:0005739">
    <property type="term" value="C:mitochondrion"/>
    <property type="evidence" value="ECO:0007669"/>
    <property type="project" value="EnsemblFungi"/>
</dbReference>
<dbReference type="eggNOG" id="KOG4131">
    <property type="taxonomic scope" value="Eukaryota"/>
</dbReference>
<comment type="similarity">
    <text evidence="1">Belongs to the GTP cyclohydrolase I type 2/NIF3 family.</text>
</comment>
<dbReference type="OMA" id="NFDKTHL"/>
<keyword evidence="4" id="KW-1185">Reference proteome</keyword>
<feature type="binding site" evidence="2">
    <location>
        <position position="62"/>
    </location>
    <ligand>
        <name>a divalent metal cation</name>
        <dbReference type="ChEBI" id="CHEBI:60240"/>
        <label>1</label>
    </ligand>
</feature>
<dbReference type="PANTHER" id="PTHR13799:SF13">
    <property type="entry name" value="NIF3-LIKE PROTEIN 1"/>
    <property type="match status" value="1"/>
</dbReference>
<protein>
    <submittedName>
        <fullName evidence="3">Putative ngg1 interacting factor protein</fullName>
    </submittedName>
</protein>
<organism evidence="3 4">
    <name type="scientific">Eutypa lata (strain UCR-EL1)</name>
    <name type="common">Grapevine dieback disease fungus</name>
    <name type="synonym">Eutypa armeniacae</name>
    <dbReference type="NCBI Taxonomy" id="1287681"/>
    <lineage>
        <taxon>Eukaryota</taxon>
        <taxon>Fungi</taxon>
        <taxon>Dikarya</taxon>
        <taxon>Ascomycota</taxon>
        <taxon>Pezizomycotina</taxon>
        <taxon>Sordariomycetes</taxon>
        <taxon>Xylariomycetidae</taxon>
        <taxon>Xylariales</taxon>
        <taxon>Diatrypaceae</taxon>
        <taxon>Eutypa</taxon>
    </lineage>
</organism>
<proteinExistence type="inferred from homology"/>
<evidence type="ECO:0000313" key="4">
    <source>
        <dbReference type="Proteomes" id="UP000012174"/>
    </source>
</evidence>
<dbReference type="InterPro" id="IPR036069">
    <property type="entry name" value="DUF34/NIF3_sf"/>
</dbReference>
<feature type="binding site" evidence="2">
    <location>
        <position position="244"/>
    </location>
    <ligand>
        <name>a divalent metal cation</name>
        <dbReference type="ChEBI" id="CHEBI:60240"/>
        <label>1</label>
    </ligand>
</feature>
<evidence type="ECO:0000256" key="1">
    <source>
        <dbReference type="ARBA" id="ARBA00006964"/>
    </source>
</evidence>
<dbReference type="STRING" id="1287681.M7S957"/>
<dbReference type="EMBL" id="KB707405">
    <property type="protein sequence ID" value="EMR62674.1"/>
    <property type="molecule type" value="Genomic_DNA"/>
</dbReference>
<feature type="binding site" evidence="2">
    <location>
        <position position="248"/>
    </location>
    <ligand>
        <name>a divalent metal cation</name>
        <dbReference type="ChEBI" id="CHEBI:60240"/>
        <label>1</label>
    </ligand>
</feature>
<dbReference type="InterPro" id="IPR002678">
    <property type="entry name" value="DUF34/NIF3"/>
</dbReference>
<dbReference type="KEGG" id="ela:UCREL1_10364"/>
<dbReference type="FunFam" id="3.40.1390.30:FF:000001">
    <property type="entry name" value="GTP cyclohydrolase 1 type 2"/>
    <property type="match status" value="1"/>
</dbReference>
<name>M7S957_EUTLA</name>
<keyword evidence="2" id="KW-0479">Metal-binding</keyword>
<dbReference type="GO" id="GO:0046872">
    <property type="term" value="F:metal ion binding"/>
    <property type="evidence" value="ECO:0007669"/>
    <property type="project" value="UniProtKB-KW"/>
</dbReference>
<dbReference type="SUPFAM" id="SSF102705">
    <property type="entry name" value="NIF3 (NGG1p interacting factor 3)-like"/>
    <property type="match status" value="1"/>
</dbReference>
<dbReference type="Proteomes" id="UP000012174">
    <property type="component" value="Unassembled WGS sequence"/>
</dbReference>
<dbReference type="AlphaFoldDB" id="M7S957"/>
<gene>
    <name evidence="3" type="ORF">UCREL1_10364</name>
</gene>
<dbReference type="PANTHER" id="PTHR13799">
    <property type="entry name" value="NGG1 INTERACTING FACTOR 3"/>
    <property type="match status" value="1"/>
</dbReference>
<dbReference type="Gene3D" id="3.40.1390.30">
    <property type="entry name" value="NIF3 (NGG1p interacting factor 3)-like"/>
    <property type="match status" value="1"/>
</dbReference>
<dbReference type="HOGENOM" id="CLU_037423_0_1_1"/>
<evidence type="ECO:0000256" key="2">
    <source>
        <dbReference type="PIRSR" id="PIRSR602678-1"/>
    </source>
</evidence>
<feature type="binding site" evidence="2">
    <location>
        <position position="100"/>
    </location>
    <ligand>
        <name>a divalent metal cation</name>
        <dbReference type="ChEBI" id="CHEBI:60240"/>
        <label>1</label>
    </ligand>
</feature>
<accession>M7S957</accession>